<gene>
    <name evidence="4" type="ORF">BOW51_11185</name>
</gene>
<proteinExistence type="predicted"/>
<feature type="transmembrane region" description="Helical" evidence="1">
    <location>
        <begin position="116"/>
        <end position="137"/>
    </location>
</feature>
<reference evidence="4 5" key="1">
    <citation type="submission" date="2016-11" db="EMBL/GenBank/DDBJ databases">
        <title>Mixed transmission modes and dynamic genome evolution in an obligate animal-bacterial symbiosis.</title>
        <authorList>
            <person name="Russell S.L."/>
            <person name="Corbett-Detig R.B."/>
            <person name="Cavanaugh C.M."/>
        </authorList>
    </citation>
    <scope>NUCLEOTIDE SEQUENCE [LARGE SCALE GENOMIC DNA]</scope>
    <source>
        <strain evidence="4">Se-Cadez</strain>
    </source>
</reference>
<protein>
    <submittedName>
        <fullName evidence="4">Phage tail protein</fullName>
    </submittedName>
</protein>
<dbReference type="Proteomes" id="UP000190896">
    <property type="component" value="Unassembled WGS sequence"/>
</dbReference>
<dbReference type="Pfam" id="PF24801">
    <property type="entry name" value="FNIII-A_GpJ"/>
    <property type="match status" value="1"/>
</dbReference>
<evidence type="ECO:0000259" key="3">
    <source>
        <dbReference type="Pfam" id="PF24801"/>
    </source>
</evidence>
<feature type="domain" description="Tip attachment protein J HDII-ins2" evidence="3">
    <location>
        <begin position="273"/>
        <end position="388"/>
    </location>
</feature>
<dbReference type="NCBIfam" id="NF040662">
    <property type="entry name" value="attach_TipJ_rel"/>
    <property type="match status" value="1"/>
</dbReference>
<evidence type="ECO:0000313" key="4">
    <source>
        <dbReference type="EMBL" id="OOZ35614.1"/>
    </source>
</evidence>
<dbReference type="OrthoDB" id="6243207at2"/>
<dbReference type="InterPro" id="IPR032876">
    <property type="entry name" value="J_dom"/>
</dbReference>
<keyword evidence="5" id="KW-1185">Reference proteome</keyword>
<accession>A0A1T2KRX3</accession>
<evidence type="ECO:0000259" key="2">
    <source>
        <dbReference type="Pfam" id="PF13550"/>
    </source>
</evidence>
<sequence>MFACVHMLHNPFMPARGRDIFAVDHPITIREWLDEAGITEFERPTICLFNGEAVLREQWHKIIIGLSDIVTFITLPQGGGGGGGKILRSVLTIAVMVAAPYAGAALAGAIGVTSTVGIALVTAGVAFAGSALLNVLVPPPVPSTSLNSGFGNTPAASPTYSLQAQGNQARLSQPIPVVYGRHIVYPDLAATPYSLYQNNEQYLHQLHCIGQGEYDLEQIRIEDTPISSFEEIDYEIVQPGDAVTLFDTDVVTAPEVAGQELLSTGDGGDWVGPFVVNPAQTNCHQISVDIVMPRGVYYANDSGGLNNRTITWQFEARQIDDDGTAIGAWQTLGSETLTAATNTPQRMTFDYAVVVGRYEVRALRTDAKDTSARAGHELRWGGLKAVLDQTPDFGNVTLIAMKMRATDNLSQRSSRMVNCLVTRKLPVWDEVTGWSAPQTTRSIAWALADIARSQYGGKLDDSRIDLTQLKALDANWQSRGDYFDAVFDQTVTVWEALSRTARCGRAVSFMQSGTVRFVRDEQRSIPVALFSPRNIVKNSLKIQYLLASDDTADSVTVEYFSKETWQTAEETVSLPDSTSDQPARVRLFGCTEKAQAIREGKYMAAANRYRRRLVTFQTELEGLIPTYGDLIAIAHDMPSWGQGAEVTAVDDNVLSLSEPLEWSEELGDHFISLRKADGSVSGPWLVLPGETPNQVVLQDELDFTPYTGELQERTHIAFGAGEKWSTLARVTAVRPRGELVEISAVAENPVVHTADQ</sequence>
<evidence type="ECO:0000313" key="5">
    <source>
        <dbReference type="Proteomes" id="UP000190896"/>
    </source>
</evidence>
<name>A0A1T2KRX3_9GAMM</name>
<keyword evidence="1" id="KW-0812">Transmembrane</keyword>
<dbReference type="EMBL" id="MPRJ01000090">
    <property type="protein sequence ID" value="OOZ35614.1"/>
    <property type="molecule type" value="Genomic_DNA"/>
</dbReference>
<dbReference type="Pfam" id="PF13550">
    <property type="entry name" value="Phage-tail_3"/>
    <property type="match status" value="1"/>
</dbReference>
<evidence type="ECO:0000256" key="1">
    <source>
        <dbReference type="SAM" id="Phobius"/>
    </source>
</evidence>
<feature type="transmembrane region" description="Helical" evidence="1">
    <location>
        <begin position="90"/>
        <end position="110"/>
    </location>
</feature>
<keyword evidence="1" id="KW-0472">Membrane</keyword>
<keyword evidence="1" id="KW-1133">Transmembrane helix</keyword>
<organism evidence="4 5">
    <name type="scientific">Solemya velesiana gill symbiont</name>
    <dbReference type="NCBI Taxonomy" id="1918948"/>
    <lineage>
        <taxon>Bacteria</taxon>
        <taxon>Pseudomonadati</taxon>
        <taxon>Pseudomonadota</taxon>
        <taxon>Gammaproteobacteria</taxon>
        <taxon>sulfur-oxidizing symbionts</taxon>
    </lineage>
</organism>
<dbReference type="AlphaFoldDB" id="A0A1T2KRX3"/>
<dbReference type="InterPro" id="IPR055385">
    <property type="entry name" value="GpJ_HDII-ins2"/>
</dbReference>
<feature type="domain" description="Tip attachment protein J" evidence="2">
    <location>
        <begin position="491"/>
        <end position="639"/>
    </location>
</feature>
<comment type="caution">
    <text evidence="4">The sequence shown here is derived from an EMBL/GenBank/DDBJ whole genome shotgun (WGS) entry which is preliminary data.</text>
</comment>